<dbReference type="Gene3D" id="3.90.180.10">
    <property type="entry name" value="Medium-chain alcohol dehydrogenases, catalytic domain"/>
    <property type="match status" value="1"/>
</dbReference>
<accession>A0A1G8NDD1</accession>
<dbReference type="Pfam" id="PF13602">
    <property type="entry name" value="ADH_zinc_N_2"/>
    <property type="match status" value="1"/>
</dbReference>
<protein>
    <submittedName>
        <fullName evidence="2">NADPH:quinone reductase</fullName>
    </submittedName>
</protein>
<evidence type="ECO:0000259" key="1">
    <source>
        <dbReference type="SMART" id="SM00829"/>
    </source>
</evidence>
<dbReference type="PROSITE" id="PS01162">
    <property type="entry name" value="QOR_ZETA_CRYSTAL"/>
    <property type="match status" value="1"/>
</dbReference>
<dbReference type="InterPro" id="IPR002364">
    <property type="entry name" value="Quin_OxRdtase/zeta-crystal_CS"/>
</dbReference>
<dbReference type="SUPFAM" id="SSF50129">
    <property type="entry name" value="GroES-like"/>
    <property type="match status" value="1"/>
</dbReference>
<dbReference type="InterPro" id="IPR013154">
    <property type="entry name" value="ADH-like_N"/>
</dbReference>
<dbReference type="PANTHER" id="PTHR11695:SF648">
    <property type="entry name" value="ZINC-BINDING OXIDOREDUCTASE"/>
    <property type="match status" value="1"/>
</dbReference>
<dbReference type="InterPro" id="IPR036291">
    <property type="entry name" value="NAD(P)-bd_dom_sf"/>
</dbReference>
<dbReference type="CDD" id="cd08267">
    <property type="entry name" value="MDR1"/>
    <property type="match status" value="1"/>
</dbReference>
<reference evidence="3" key="1">
    <citation type="submission" date="2016-10" db="EMBL/GenBank/DDBJ databases">
        <authorList>
            <person name="Varghese N."/>
            <person name="Submissions S."/>
        </authorList>
    </citation>
    <scope>NUCLEOTIDE SEQUENCE [LARGE SCALE GENOMIC DNA]</scope>
    <source>
        <strain evidence="3">CGMCC 1.10783</strain>
    </source>
</reference>
<gene>
    <name evidence="2" type="ORF">SAMN05216555_104216</name>
</gene>
<feature type="domain" description="Enoyl reductase (ER)" evidence="1">
    <location>
        <begin position="26"/>
        <end position="334"/>
    </location>
</feature>
<keyword evidence="3" id="KW-1185">Reference proteome</keyword>
<dbReference type="AlphaFoldDB" id="A0A1G8NDD1"/>
<dbReference type="Proteomes" id="UP000182130">
    <property type="component" value="Unassembled WGS sequence"/>
</dbReference>
<dbReference type="InterPro" id="IPR020843">
    <property type="entry name" value="ER"/>
</dbReference>
<evidence type="ECO:0000313" key="3">
    <source>
        <dbReference type="Proteomes" id="UP000182130"/>
    </source>
</evidence>
<dbReference type="EMBL" id="FNEI01000004">
    <property type="protein sequence ID" value="SDI78135.1"/>
    <property type="molecule type" value="Genomic_DNA"/>
</dbReference>
<dbReference type="Gene3D" id="3.40.50.720">
    <property type="entry name" value="NAD(P)-binding Rossmann-like Domain"/>
    <property type="match status" value="1"/>
</dbReference>
<proteinExistence type="predicted"/>
<evidence type="ECO:0000313" key="2">
    <source>
        <dbReference type="EMBL" id="SDI78135.1"/>
    </source>
</evidence>
<sequence length="336" mass="35111">MKTQERSHRQGTETTDMRAIFRETYGGPEVLHLERVARPAVKGKDVLVRVRAAGVDRGAWHIMTGRPYIARLAFGLRKPKDPALGMDLAGIVEAVGPEVTQFAVGDAVYGSGRGSFAEYAVAPETKLAAKPRNLSFEQAAAVPVSAVTAFQGLRAGKIQPGQKVLVTGASGGVGSYAVQLAKAYGAHVAGACSTGKVGFVRGLGADQVIDYTREDFVDAGPFDLLLDIAGNPPIPRLRRALTATGTAVIIGGEGGGKLGGGLHRQLGAVALSPFIGQRLTMLFGLVGTADLQEVSRLIEAGEVTPALDRSFTLAEAEDALRYLEDGHVSGKVALSV</sequence>
<dbReference type="GO" id="GO:0016491">
    <property type="term" value="F:oxidoreductase activity"/>
    <property type="evidence" value="ECO:0007669"/>
    <property type="project" value="InterPro"/>
</dbReference>
<dbReference type="SMART" id="SM00829">
    <property type="entry name" value="PKS_ER"/>
    <property type="match status" value="1"/>
</dbReference>
<organism evidence="2 3">
    <name type="scientific">Arthrobacter cupressi</name>
    <dbReference type="NCBI Taxonomy" id="1045773"/>
    <lineage>
        <taxon>Bacteria</taxon>
        <taxon>Bacillati</taxon>
        <taxon>Actinomycetota</taxon>
        <taxon>Actinomycetes</taxon>
        <taxon>Micrococcales</taxon>
        <taxon>Micrococcaceae</taxon>
        <taxon>Arthrobacter</taxon>
    </lineage>
</organism>
<dbReference type="PANTHER" id="PTHR11695">
    <property type="entry name" value="ALCOHOL DEHYDROGENASE RELATED"/>
    <property type="match status" value="1"/>
</dbReference>
<dbReference type="SUPFAM" id="SSF51735">
    <property type="entry name" value="NAD(P)-binding Rossmann-fold domains"/>
    <property type="match status" value="1"/>
</dbReference>
<dbReference type="InterPro" id="IPR011032">
    <property type="entry name" value="GroES-like_sf"/>
</dbReference>
<name>A0A1G8NDD1_9MICC</name>
<dbReference type="InterPro" id="IPR050700">
    <property type="entry name" value="YIM1/Zinc_Alcohol_DH_Fams"/>
</dbReference>
<dbReference type="Pfam" id="PF08240">
    <property type="entry name" value="ADH_N"/>
    <property type="match status" value="1"/>
</dbReference>
<dbReference type="STRING" id="1045773.SAMN05216555_104216"/>
<dbReference type="GO" id="GO:0008270">
    <property type="term" value="F:zinc ion binding"/>
    <property type="evidence" value="ECO:0007669"/>
    <property type="project" value="InterPro"/>
</dbReference>